<proteinExistence type="inferred from homology"/>
<organism evidence="2 3">
    <name type="scientific">Nocardia transvalensis</name>
    <dbReference type="NCBI Taxonomy" id="37333"/>
    <lineage>
        <taxon>Bacteria</taxon>
        <taxon>Bacillati</taxon>
        <taxon>Actinomycetota</taxon>
        <taxon>Actinomycetes</taxon>
        <taxon>Mycobacteriales</taxon>
        <taxon>Nocardiaceae</taxon>
        <taxon>Nocardia</taxon>
    </lineage>
</organism>
<dbReference type="Proteomes" id="UP000540412">
    <property type="component" value="Unassembled WGS sequence"/>
</dbReference>
<dbReference type="SUPFAM" id="SSF48264">
    <property type="entry name" value="Cytochrome P450"/>
    <property type="match status" value="1"/>
</dbReference>
<dbReference type="PANTHER" id="PTHR46696:SF1">
    <property type="entry name" value="CYTOCHROME P450 YJIB-RELATED"/>
    <property type="match status" value="1"/>
</dbReference>
<gene>
    <name evidence="2" type="ORF">BJY24_005752</name>
</gene>
<dbReference type="GO" id="GO:0020037">
    <property type="term" value="F:heme binding"/>
    <property type="evidence" value="ECO:0007669"/>
    <property type="project" value="InterPro"/>
</dbReference>
<protein>
    <submittedName>
        <fullName evidence="2">Cytochrome P450</fullName>
    </submittedName>
</protein>
<dbReference type="AlphaFoldDB" id="A0A7W9PJ29"/>
<reference evidence="2 3" key="1">
    <citation type="submission" date="2020-08" db="EMBL/GenBank/DDBJ databases">
        <title>Sequencing the genomes of 1000 actinobacteria strains.</title>
        <authorList>
            <person name="Klenk H.-P."/>
        </authorList>
    </citation>
    <scope>NUCLEOTIDE SEQUENCE [LARGE SCALE GENOMIC DNA]</scope>
    <source>
        <strain evidence="2 3">DSM 43582</strain>
    </source>
</reference>
<evidence type="ECO:0000313" key="2">
    <source>
        <dbReference type="EMBL" id="MBB5916840.1"/>
    </source>
</evidence>
<dbReference type="InterPro" id="IPR036396">
    <property type="entry name" value="Cyt_P450_sf"/>
</dbReference>
<sequence length="437" mass="47548">MNAPRTTGCPVVHGSPVGDDEARVAMYVPEFAADPHAAYRRMRARYGSLVPVELDPGVPATLVVGYRTALRILNDPEHFPADPRIWQQSVPDECPVKPMLMYRRNALRTAGEEHARLRRAYSVLGDVDENRLLAAVDGAVEPLINRFRAQGCVDLRAEYVFPAVFGVLSDLMGLPADLASRTYDGMAKIMDGVDAAAGEREFGAALFEAVQLKQAHPGGSDLMSRLMAHSADLTVEEVVMQVALPFAAGCEPTVNLVCNALRLLMSDERFAGDVLGGSLTTRDALDEVLFTDPPLPNFGITYPRQPILVDGVWLPAHQPVVISYAACNNDPEIAGGDRAGNRSHLAYGAGVHRCPATSMVLVIAIHIIDQLLDAFPDLRLGVAPEELRYRTGIFHRALAALPAAFDPVHQDMELAMTSLLAPRTRPDRKTPPWQPTD</sequence>
<dbReference type="RefSeq" id="WP_063709983.1">
    <property type="nucleotide sequence ID" value="NZ_JACHIT010000002.1"/>
</dbReference>
<dbReference type="EMBL" id="JACHIT010000002">
    <property type="protein sequence ID" value="MBB5916840.1"/>
    <property type="molecule type" value="Genomic_DNA"/>
</dbReference>
<comment type="similarity">
    <text evidence="1">Belongs to the cytochrome P450 family.</text>
</comment>
<name>A0A7W9PJ29_9NOCA</name>
<dbReference type="Gene3D" id="1.10.630.10">
    <property type="entry name" value="Cytochrome P450"/>
    <property type="match status" value="1"/>
</dbReference>
<comment type="caution">
    <text evidence="2">The sequence shown here is derived from an EMBL/GenBank/DDBJ whole genome shotgun (WGS) entry which is preliminary data.</text>
</comment>
<dbReference type="GO" id="GO:0005506">
    <property type="term" value="F:iron ion binding"/>
    <property type="evidence" value="ECO:0007669"/>
    <property type="project" value="InterPro"/>
</dbReference>
<keyword evidence="3" id="KW-1185">Reference proteome</keyword>
<dbReference type="GO" id="GO:0004497">
    <property type="term" value="F:monooxygenase activity"/>
    <property type="evidence" value="ECO:0007669"/>
    <property type="project" value="InterPro"/>
</dbReference>
<evidence type="ECO:0000256" key="1">
    <source>
        <dbReference type="ARBA" id="ARBA00010617"/>
    </source>
</evidence>
<dbReference type="PANTHER" id="PTHR46696">
    <property type="entry name" value="P450, PUTATIVE (EUROFUNG)-RELATED"/>
    <property type="match status" value="1"/>
</dbReference>
<accession>A0A7W9PJ29</accession>
<evidence type="ECO:0000313" key="3">
    <source>
        <dbReference type="Proteomes" id="UP000540412"/>
    </source>
</evidence>
<dbReference type="GO" id="GO:0016705">
    <property type="term" value="F:oxidoreductase activity, acting on paired donors, with incorporation or reduction of molecular oxygen"/>
    <property type="evidence" value="ECO:0007669"/>
    <property type="project" value="InterPro"/>
</dbReference>